<keyword evidence="4 6" id="KW-0067">ATP-binding</keyword>
<dbReference type="InterPro" id="IPR017871">
    <property type="entry name" value="ABC_transporter-like_CS"/>
</dbReference>
<comment type="similarity">
    <text evidence="1 6">Belongs to the ABC transporter superfamily.</text>
</comment>
<dbReference type="NCBIfam" id="TIGR01186">
    <property type="entry name" value="proV"/>
    <property type="match status" value="1"/>
</dbReference>
<dbReference type="GO" id="GO:0005524">
    <property type="term" value="F:ATP binding"/>
    <property type="evidence" value="ECO:0007669"/>
    <property type="project" value="UniProtKB-UniRule"/>
</dbReference>
<evidence type="ECO:0000259" key="7">
    <source>
        <dbReference type="PROSITE" id="PS50893"/>
    </source>
</evidence>
<comment type="subunit">
    <text evidence="6">The complex is probably composed of two ATP-binding proteins, two transmembrane proteins and a solute-binding protein.</text>
</comment>
<keyword evidence="6" id="KW-0997">Cell inner membrane</keyword>
<comment type="catalytic activity">
    <reaction evidence="6">
        <text>a quaternary ammonium(out) + ATP + H2O = a quaternary ammonium(in) + ADP + phosphate + H(+)</text>
        <dbReference type="Rhea" id="RHEA:11036"/>
        <dbReference type="ChEBI" id="CHEBI:15377"/>
        <dbReference type="ChEBI" id="CHEBI:15378"/>
        <dbReference type="ChEBI" id="CHEBI:30616"/>
        <dbReference type="ChEBI" id="CHEBI:35267"/>
        <dbReference type="ChEBI" id="CHEBI:43474"/>
        <dbReference type="ChEBI" id="CHEBI:456216"/>
    </reaction>
</comment>
<keyword evidence="9" id="KW-1185">Reference proteome</keyword>
<protein>
    <recommendedName>
        <fullName evidence="6">Quaternary amine transport ATP-binding protein</fullName>
        <ecNumber evidence="6">7.6.2.9</ecNumber>
    </recommendedName>
</protein>
<dbReference type="PANTHER" id="PTHR43869">
    <property type="entry name" value="GLYCINE BETAINE/PROLINE BETAINE TRANSPORT SYSTEM ATP-BINDING PROTEIN PROV"/>
    <property type="match status" value="1"/>
</dbReference>
<dbReference type="GO" id="GO:0005886">
    <property type="term" value="C:plasma membrane"/>
    <property type="evidence" value="ECO:0007669"/>
    <property type="project" value="UniProtKB-SubCell"/>
</dbReference>
<dbReference type="GO" id="GO:0006865">
    <property type="term" value="P:amino acid transport"/>
    <property type="evidence" value="ECO:0007669"/>
    <property type="project" value="UniProtKB-UniRule"/>
</dbReference>
<dbReference type="EC" id="7.6.2.9" evidence="6"/>
<dbReference type="PANTHER" id="PTHR43869:SF1">
    <property type="entry name" value="GLYCINE BETAINE_PROLINE BETAINE TRANSPORT SYSTEM ATP-BINDING PROTEIN PROV"/>
    <property type="match status" value="1"/>
</dbReference>
<comment type="subcellular location">
    <subcellularLocation>
        <location evidence="6">Cell inner membrane</location>
        <topology evidence="6">Peripheral membrane protein</topology>
    </subcellularLocation>
</comment>
<dbReference type="InterPro" id="IPR046342">
    <property type="entry name" value="CBS_dom_sf"/>
</dbReference>
<keyword evidence="6" id="KW-1003">Cell membrane</keyword>
<dbReference type="InterPro" id="IPR005892">
    <property type="entry name" value="Gly-betaine_transp_ATP-bd"/>
</dbReference>
<dbReference type="Pfam" id="PF00005">
    <property type="entry name" value="ABC_tran"/>
    <property type="match status" value="1"/>
</dbReference>
<name>C0GFN0_DETAL</name>
<dbReference type="InterPro" id="IPR051921">
    <property type="entry name" value="ABC_osmolyte_uptake_ATP-bind"/>
</dbReference>
<keyword evidence="5" id="KW-0129">CBS domain</keyword>
<dbReference type="GO" id="GO:0016887">
    <property type="term" value="F:ATP hydrolysis activity"/>
    <property type="evidence" value="ECO:0007669"/>
    <property type="project" value="UniProtKB-UniRule"/>
</dbReference>
<dbReference type="FunFam" id="3.40.50.300:FF:000425">
    <property type="entry name" value="Probable ABC transporter, ATP-binding subunit"/>
    <property type="match status" value="1"/>
</dbReference>
<evidence type="ECO:0000256" key="5">
    <source>
        <dbReference type="ARBA" id="ARBA00023122"/>
    </source>
</evidence>
<dbReference type="PROSITE" id="PS50893">
    <property type="entry name" value="ABC_TRANSPORTER_2"/>
    <property type="match status" value="1"/>
</dbReference>
<evidence type="ECO:0000256" key="3">
    <source>
        <dbReference type="ARBA" id="ARBA00022741"/>
    </source>
</evidence>
<dbReference type="InterPro" id="IPR003593">
    <property type="entry name" value="AAA+_ATPase"/>
</dbReference>
<gene>
    <name evidence="8" type="ORF">DealDRAFT_1289</name>
</gene>
<dbReference type="EMBL" id="ACJM01000005">
    <property type="protein sequence ID" value="EEG77990.1"/>
    <property type="molecule type" value="Genomic_DNA"/>
</dbReference>
<keyword evidence="3 6" id="KW-0547">Nucleotide-binding</keyword>
<evidence type="ECO:0000313" key="8">
    <source>
        <dbReference type="EMBL" id="EEG77990.1"/>
    </source>
</evidence>
<reference evidence="8 9" key="1">
    <citation type="submission" date="2009-02" db="EMBL/GenBank/DDBJ databases">
        <title>Sequencing of the draft genome and assembly of Dethiobacter alkaliphilus AHT 1.</title>
        <authorList>
            <consortium name="US DOE Joint Genome Institute (JGI-PGF)"/>
            <person name="Lucas S."/>
            <person name="Copeland A."/>
            <person name="Lapidus A."/>
            <person name="Glavina del Rio T."/>
            <person name="Dalin E."/>
            <person name="Tice H."/>
            <person name="Bruce D."/>
            <person name="Goodwin L."/>
            <person name="Pitluck S."/>
            <person name="Larimer F."/>
            <person name="Land M.L."/>
            <person name="Hauser L."/>
            <person name="Muyzer G."/>
        </authorList>
    </citation>
    <scope>NUCLEOTIDE SEQUENCE [LARGE SCALE GENOMIC DNA]</scope>
    <source>
        <strain evidence="8 9">AHT 1</strain>
    </source>
</reference>
<proteinExistence type="inferred from homology"/>
<evidence type="ECO:0000256" key="2">
    <source>
        <dbReference type="ARBA" id="ARBA00022448"/>
    </source>
</evidence>
<dbReference type="InterPro" id="IPR027417">
    <property type="entry name" value="P-loop_NTPase"/>
</dbReference>
<dbReference type="GO" id="GO:0015418">
    <property type="term" value="F:ABC-type quaternary ammonium compound transporting activity"/>
    <property type="evidence" value="ECO:0007669"/>
    <property type="project" value="UniProtKB-EC"/>
</dbReference>
<evidence type="ECO:0000256" key="4">
    <source>
        <dbReference type="ARBA" id="ARBA00022840"/>
    </source>
</evidence>
<dbReference type="SUPFAM" id="SSF52540">
    <property type="entry name" value="P-loop containing nucleoside triphosphate hydrolases"/>
    <property type="match status" value="1"/>
</dbReference>
<dbReference type="SUPFAM" id="SSF54631">
    <property type="entry name" value="CBS-domain pair"/>
    <property type="match status" value="1"/>
</dbReference>
<dbReference type="AlphaFoldDB" id="C0GFN0"/>
<dbReference type="GO" id="GO:0031460">
    <property type="term" value="P:glycine betaine transport"/>
    <property type="evidence" value="ECO:0007669"/>
    <property type="project" value="InterPro"/>
</dbReference>
<sequence length="327" mass="36354">MLRLDSISKQYPNNVQAVDNVSLEVADGEIITLIGPSGCGKTTLLRLINRLTEKTSGQIFIEGKEINRWNPIELRRQIGYVIQQVGLFPHLTVEQNISYVLRIMGTGKKKQRERAAELISLVGMDPSYLRRYPAQLSGGQAQRVGFARALAGNPSIILMDEPFGALDQITRLQLQDELLSLQNELKKTVIFVTHDIQEAMKMGDKIVLMRHGQLIQAGKPADFFIRPKEPFVTQFIGGSDFFRLLTFITVDEIITREKRLSAKASLPSGTSLADALQLMFQKNIPEIDVLDGQGNTLGQVSQKMIRNIAATISTDQGDNPLKHTIGS</sequence>
<feature type="domain" description="ABC transporter" evidence="7">
    <location>
        <begin position="2"/>
        <end position="236"/>
    </location>
</feature>
<dbReference type="PROSITE" id="PS00211">
    <property type="entry name" value="ABC_TRANSPORTER_1"/>
    <property type="match status" value="1"/>
</dbReference>
<dbReference type="SMART" id="SM00382">
    <property type="entry name" value="AAA"/>
    <property type="match status" value="1"/>
</dbReference>
<dbReference type="STRING" id="555088.DealDRAFT_1289"/>
<evidence type="ECO:0000313" key="9">
    <source>
        <dbReference type="Proteomes" id="UP000006443"/>
    </source>
</evidence>
<evidence type="ECO:0000256" key="6">
    <source>
        <dbReference type="RuleBase" id="RU369116"/>
    </source>
</evidence>
<accession>C0GFN0</accession>
<dbReference type="OrthoDB" id="9802264at2"/>
<keyword evidence="6" id="KW-0472">Membrane</keyword>
<keyword evidence="2 6" id="KW-0813">Transport</keyword>
<dbReference type="RefSeq" id="WP_008515931.1">
    <property type="nucleotide sequence ID" value="NZ_ACJM01000005.1"/>
</dbReference>
<dbReference type="Proteomes" id="UP000006443">
    <property type="component" value="Unassembled WGS sequence"/>
</dbReference>
<evidence type="ECO:0000256" key="1">
    <source>
        <dbReference type="ARBA" id="ARBA00005417"/>
    </source>
</evidence>
<dbReference type="InterPro" id="IPR003439">
    <property type="entry name" value="ABC_transporter-like_ATP-bd"/>
</dbReference>
<organism evidence="8 9">
    <name type="scientific">Dethiobacter alkaliphilus AHT 1</name>
    <dbReference type="NCBI Taxonomy" id="555088"/>
    <lineage>
        <taxon>Bacteria</taxon>
        <taxon>Bacillati</taxon>
        <taxon>Bacillota</taxon>
        <taxon>Dethiobacteria</taxon>
        <taxon>Dethiobacterales</taxon>
        <taxon>Dethiobacteraceae</taxon>
        <taxon>Dethiobacter</taxon>
    </lineage>
</organism>
<dbReference type="Gene3D" id="3.40.50.300">
    <property type="entry name" value="P-loop containing nucleotide triphosphate hydrolases"/>
    <property type="match status" value="1"/>
</dbReference>
<comment type="caution">
    <text evidence="8">The sequence shown here is derived from an EMBL/GenBank/DDBJ whole genome shotgun (WGS) entry which is preliminary data.</text>
</comment>
<dbReference type="eggNOG" id="COG1125">
    <property type="taxonomic scope" value="Bacteria"/>
</dbReference>